<dbReference type="PANTHER" id="PTHR21192:SF2">
    <property type="entry name" value="NADH DEHYDROGENASE [UBIQUINONE] 1 ALPHA SUBCOMPLEX ASSEMBLY FACTOR 3"/>
    <property type="match status" value="1"/>
</dbReference>
<name>A0ABU1WH87_9BURK</name>
<dbReference type="RefSeq" id="WP_310311390.1">
    <property type="nucleotide sequence ID" value="NZ_JAVDWU010000001.1"/>
</dbReference>
<dbReference type="SUPFAM" id="SSF64076">
    <property type="entry name" value="MTH938-like"/>
    <property type="match status" value="1"/>
</dbReference>
<dbReference type="InterPro" id="IPR036748">
    <property type="entry name" value="MTH938-like_sf"/>
</dbReference>
<dbReference type="Proteomes" id="UP001265700">
    <property type="component" value="Unassembled WGS sequence"/>
</dbReference>
<dbReference type="EMBL" id="JAVDWU010000001">
    <property type="protein sequence ID" value="MDR7148625.1"/>
    <property type="molecule type" value="Genomic_DNA"/>
</dbReference>
<dbReference type="PANTHER" id="PTHR21192">
    <property type="entry name" value="NUCLEAR PROTEIN E3-3"/>
    <property type="match status" value="1"/>
</dbReference>
<gene>
    <name evidence="1" type="ORF">J2W49_000553</name>
</gene>
<accession>A0ABU1WH87</accession>
<sequence length="137" mass="14751">MKLHADKPDANTVTAYGDGWIAVNGERLSRSVVLASSGERIDWRCSAHDELDAGHFASLLKLMDSPPELVIFGSGKRLRFVRPALLQSLINRGIGVETMDTQAACRTFNILAGEGRRVLAALLIEGSDTGDLVSGDE</sequence>
<reference evidence="1 2" key="1">
    <citation type="submission" date="2023-07" db="EMBL/GenBank/DDBJ databases">
        <title>Sorghum-associated microbial communities from plants grown in Nebraska, USA.</title>
        <authorList>
            <person name="Schachtman D."/>
        </authorList>
    </citation>
    <scope>NUCLEOTIDE SEQUENCE [LARGE SCALE GENOMIC DNA]</scope>
    <source>
        <strain evidence="1 2">4249</strain>
    </source>
</reference>
<dbReference type="Pfam" id="PF04430">
    <property type="entry name" value="DUF498"/>
    <property type="match status" value="1"/>
</dbReference>
<organism evidence="1 2">
    <name type="scientific">Hydrogenophaga palleronii</name>
    <dbReference type="NCBI Taxonomy" id="65655"/>
    <lineage>
        <taxon>Bacteria</taxon>
        <taxon>Pseudomonadati</taxon>
        <taxon>Pseudomonadota</taxon>
        <taxon>Betaproteobacteria</taxon>
        <taxon>Burkholderiales</taxon>
        <taxon>Comamonadaceae</taxon>
        <taxon>Hydrogenophaga</taxon>
    </lineage>
</organism>
<evidence type="ECO:0008006" key="3">
    <source>
        <dbReference type="Google" id="ProtNLM"/>
    </source>
</evidence>
<dbReference type="Gene3D" id="3.40.1230.10">
    <property type="entry name" value="MTH938-like"/>
    <property type="match status" value="1"/>
</dbReference>
<evidence type="ECO:0000313" key="2">
    <source>
        <dbReference type="Proteomes" id="UP001265700"/>
    </source>
</evidence>
<proteinExistence type="predicted"/>
<comment type="caution">
    <text evidence="1">The sequence shown here is derived from an EMBL/GenBank/DDBJ whole genome shotgun (WGS) entry which is preliminary data.</text>
</comment>
<dbReference type="CDD" id="cd05560">
    <property type="entry name" value="Xcc1710_like"/>
    <property type="match status" value="1"/>
</dbReference>
<evidence type="ECO:0000313" key="1">
    <source>
        <dbReference type="EMBL" id="MDR7148625.1"/>
    </source>
</evidence>
<protein>
    <recommendedName>
        <fullName evidence="3">Xcc1710-like domain-containing protein</fullName>
    </recommendedName>
</protein>
<dbReference type="InterPro" id="IPR007523">
    <property type="entry name" value="NDUFAF3/AAMDC"/>
</dbReference>
<keyword evidence="2" id="KW-1185">Reference proteome</keyword>